<proteinExistence type="predicted"/>
<name>A0AAQ3V0S3_PASNO</name>
<evidence type="ECO:0000256" key="1">
    <source>
        <dbReference type="ARBA" id="ARBA00004123"/>
    </source>
</evidence>
<dbReference type="SUPFAM" id="SSF47762">
    <property type="entry name" value="PAH2 domain"/>
    <property type="match status" value="1"/>
</dbReference>
<feature type="non-terminal residue" evidence="4">
    <location>
        <position position="133"/>
    </location>
</feature>
<sequence length="133" mass="15177">SCPEGGGITVKKCQDILSEVFVRQTHVLEGFHRFLEGRHIFAQQDCQDAASFFGRVKASGRVSKKDFNDLLATLSQCMVQNTKVEDICRKVNRALRRCPDFIQTFETYLPGHRRVPPPSEQTYRRTTTSPTDK</sequence>
<evidence type="ECO:0000313" key="4">
    <source>
        <dbReference type="EMBL" id="WVZ99782.1"/>
    </source>
</evidence>
<dbReference type="EMBL" id="CP144754">
    <property type="protein sequence ID" value="WVZ99782.1"/>
    <property type="molecule type" value="Genomic_DNA"/>
</dbReference>
<dbReference type="InterPro" id="IPR036600">
    <property type="entry name" value="PAH_sf"/>
</dbReference>
<organism evidence="4 5">
    <name type="scientific">Paspalum notatum var. saurae</name>
    <dbReference type="NCBI Taxonomy" id="547442"/>
    <lineage>
        <taxon>Eukaryota</taxon>
        <taxon>Viridiplantae</taxon>
        <taxon>Streptophyta</taxon>
        <taxon>Embryophyta</taxon>
        <taxon>Tracheophyta</taxon>
        <taxon>Spermatophyta</taxon>
        <taxon>Magnoliopsida</taxon>
        <taxon>Liliopsida</taxon>
        <taxon>Poales</taxon>
        <taxon>Poaceae</taxon>
        <taxon>PACMAD clade</taxon>
        <taxon>Panicoideae</taxon>
        <taxon>Andropogonodae</taxon>
        <taxon>Paspaleae</taxon>
        <taxon>Paspalinae</taxon>
        <taxon>Paspalum</taxon>
    </lineage>
</organism>
<evidence type="ECO:0000256" key="2">
    <source>
        <dbReference type="ARBA" id="ARBA00023242"/>
    </source>
</evidence>
<gene>
    <name evidence="4" type="ORF">U9M48_045032</name>
</gene>
<evidence type="ECO:0000313" key="5">
    <source>
        <dbReference type="Proteomes" id="UP001341281"/>
    </source>
</evidence>
<dbReference type="GO" id="GO:0006355">
    <property type="term" value="P:regulation of DNA-templated transcription"/>
    <property type="evidence" value="ECO:0007669"/>
    <property type="project" value="InterPro"/>
</dbReference>
<feature type="region of interest" description="Disordered" evidence="3">
    <location>
        <begin position="110"/>
        <end position="133"/>
    </location>
</feature>
<dbReference type="AlphaFoldDB" id="A0AAQ3V0S3"/>
<feature type="compositionally biased region" description="Polar residues" evidence="3">
    <location>
        <begin position="120"/>
        <end position="133"/>
    </location>
</feature>
<accession>A0AAQ3V0S3</accession>
<keyword evidence="5" id="KW-1185">Reference proteome</keyword>
<dbReference type="Proteomes" id="UP001341281">
    <property type="component" value="Chromosome 10"/>
</dbReference>
<protein>
    <submittedName>
        <fullName evidence="4">Uncharacterized protein</fullName>
    </submittedName>
</protein>
<reference evidence="4 5" key="1">
    <citation type="submission" date="2024-02" db="EMBL/GenBank/DDBJ databases">
        <title>High-quality chromosome-scale genome assembly of Pensacola bahiagrass (Paspalum notatum Flugge var. saurae).</title>
        <authorList>
            <person name="Vega J.M."/>
            <person name="Podio M."/>
            <person name="Orjuela J."/>
            <person name="Siena L.A."/>
            <person name="Pessino S.C."/>
            <person name="Combes M.C."/>
            <person name="Mariac C."/>
            <person name="Albertini E."/>
            <person name="Pupilli F."/>
            <person name="Ortiz J.P.A."/>
            <person name="Leblanc O."/>
        </authorList>
    </citation>
    <scope>NUCLEOTIDE SEQUENCE [LARGE SCALE GENOMIC DNA]</scope>
    <source>
        <strain evidence="4">R1</strain>
        <tissue evidence="4">Leaf</tissue>
    </source>
</reference>
<comment type="subcellular location">
    <subcellularLocation>
        <location evidence="1">Nucleus</location>
    </subcellularLocation>
</comment>
<dbReference type="GO" id="GO:0005634">
    <property type="term" value="C:nucleus"/>
    <property type="evidence" value="ECO:0007669"/>
    <property type="project" value="UniProtKB-SubCell"/>
</dbReference>
<keyword evidence="2" id="KW-0539">Nucleus</keyword>
<evidence type="ECO:0000256" key="3">
    <source>
        <dbReference type="SAM" id="MobiDB-lite"/>
    </source>
</evidence>
<feature type="non-terminal residue" evidence="4">
    <location>
        <position position="1"/>
    </location>
</feature>